<dbReference type="RefSeq" id="WP_250427990.1">
    <property type="nucleotide sequence ID" value="NZ_JALPRR010000001.1"/>
</dbReference>
<name>A0ABW5CW93_9BACT</name>
<evidence type="ECO:0000313" key="4">
    <source>
        <dbReference type="Proteomes" id="UP001597374"/>
    </source>
</evidence>
<organism evidence="3 4">
    <name type="scientific">Pontibacter ruber</name>
    <dbReference type="NCBI Taxonomy" id="1343895"/>
    <lineage>
        <taxon>Bacteria</taxon>
        <taxon>Pseudomonadati</taxon>
        <taxon>Bacteroidota</taxon>
        <taxon>Cytophagia</taxon>
        <taxon>Cytophagales</taxon>
        <taxon>Hymenobacteraceae</taxon>
        <taxon>Pontibacter</taxon>
    </lineage>
</organism>
<dbReference type="InterPro" id="IPR003646">
    <property type="entry name" value="SH3-like_bac-type"/>
</dbReference>
<dbReference type="Gene3D" id="2.30.30.40">
    <property type="entry name" value="SH3 Domains"/>
    <property type="match status" value="1"/>
</dbReference>
<dbReference type="Pfam" id="PF08239">
    <property type="entry name" value="SH3_3"/>
    <property type="match status" value="1"/>
</dbReference>
<keyword evidence="4" id="KW-1185">Reference proteome</keyword>
<proteinExistence type="predicted"/>
<comment type="caution">
    <text evidence="3">The sequence shown here is derived from an EMBL/GenBank/DDBJ whole genome shotgun (WGS) entry which is preliminary data.</text>
</comment>
<feature type="signal peptide" evidence="1">
    <location>
        <begin position="1"/>
        <end position="32"/>
    </location>
</feature>
<gene>
    <name evidence="3" type="ORF">ACFSKP_08510</name>
</gene>
<evidence type="ECO:0000259" key="2">
    <source>
        <dbReference type="Pfam" id="PF08239"/>
    </source>
</evidence>
<feature type="chain" id="PRO_5046047684" evidence="1">
    <location>
        <begin position="33"/>
        <end position="230"/>
    </location>
</feature>
<sequence>MKPFKFYLTAVPKLFAALLLLFISLLPLSTFAAENYQAGDKLYVAPTTGANIRTAPSLQASVVTKLKYNNVVTVAADTLPAQPLQITVPDFNNGFLNMQGHWVKVKTGTTTGYVFDGMLSKYKGLELGNHQEDAYYAATFGKPATKSIPRSEVVQGHTVKYETVINTYPKGLVEELTVFDDCPDLTYTFKFSFNEAYWLINRMMVGADAVQDVKISKKGTETVLTFYSST</sequence>
<reference evidence="4" key="1">
    <citation type="journal article" date="2019" name="Int. J. Syst. Evol. Microbiol.">
        <title>The Global Catalogue of Microorganisms (GCM) 10K type strain sequencing project: providing services to taxonomists for standard genome sequencing and annotation.</title>
        <authorList>
            <consortium name="The Broad Institute Genomics Platform"/>
            <consortium name="The Broad Institute Genome Sequencing Center for Infectious Disease"/>
            <person name="Wu L."/>
            <person name="Ma J."/>
        </authorList>
    </citation>
    <scope>NUCLEOTIDE SEQUENCE [LARGE SCALE GENOMIC DNA]</scope>
    <source>
        <strain evidence="4">CGMCC 4.1782</strain>
    </source>
</reference>
<feature type="domain" description="SH3b" evidence="2">
    <location>
        <begin position="49"/>
        <end position="119"/>
    </location>
</feature>
<evidence type="ECO:0000313" key="3">
    <source>
        <dbReference type="EMBL" id="MFD2246294.1"/>
    </source>
</evidence>
<evidence type="ECO:0000256" key="1">
    <source>
        <dbReference type="SAM" id="SignalP"/>
    </source>
</evidence>
<dbReference type="EMBL" id="JBHUIM010000001">
    <property type="protein sequence ID" value="MFD2246294.1"/>
    <property type="molecule type" value="Genomic_DNA"/>
</dbReference>
<keyword evidence="1" id="KW-0732">Signal</keyword>
<protein>
    <submittedName>
        <fullName evidence="3">SH3 domain-containing protein</fullName>
    </submittedName>
</protein>
<dbReference type="Proteomes" id="UP001597374">
    <property type="component" value="Unassembled WGS sequence"/>
</dbReference>
<accession>A0ABW5CW93</accession>